<dbReference type="RefSeq" id="WP_141631731.1">
    <property type="nucleotide sequence ID" value="NZ_VIGB01000001.1"/>
</dbReference>
<dbReference type="GO" id="GO:0003677">
    <property type="term" value="F:DNA binding"/>
    <property type="evidence" value="ECO:0007669"/>
    <property type="project" value="UniProtKB-KW"/>
</dbReference>
<dbReference type="InterPro" id="IPR036388">
    <property type="entry name" value="WH-like_DNA-bd_sf"/>
</dbReference>
<dbReference type="InterPro" id="IPR000835">
    <property type="entry name" value="HTH_MarR-typ"/>
</dbReference>
<protein>
    <submittedName>
        <fullName evidence="5">MarR family transcriptional regulator</fullName>
    </submittedName>
</protein>
<reference evidence="5 6" key="1">
    <citation type="submission" date="2019-06" db="EMBL/GenBank/DDBJ databases">
        <title>Description of Kitasatospora acidophila sp. nov. isolated from pine grove soil, and reclassification of Streptomyces novaecaesareae to Kitasatospora novaeceasareae comb. nov.</title>
        <authorList>
            <person name="Kim M.J."/>
        </authorList>
    </citation>
    <scope>NUCLEOTIDE SEQUENCE [LARGE SCALE GENOMIC DNA]</scope>
    <source>
        <strain evidence="5 6">MMS16-CNU292</strain>
    </source>
</reference>
<dbReference type="PRINTS" id="PR00598">
    <property type="entry name" value="HTHMARR"/>
</dbReference>
<evidence type="ECO:0000256" key="1">
    <source>
        <dbReference type="ARBA" id="ARBA00023015"/>
    </source>
</evidence>
<dbReference type="EMBL" id="VIGB01000001">
    <property type="protein sequence ID" value="TQF08070.1"/>
    <property type="molecule type" value="Genomic_DNA"/>
</dbReference>
<dbReference type="PROSITE" id="PS50995">
    <property type="entry name" value="HTH_MARR_2"/>
    <property type="match status" value="1"/>
</dbReference>
<feature type="domain" description="HTH marR-type" evidence="4">
    <location>
        <begin position="8"/>
        <end position="140"/>
    </location>
</feature>
<evidence type="ECO:0000256" key="3">
    <source>
        <dbReference type="ARBA" id="ARBA00023163"/>
    </source>
</evidence>
<sequence length="148" mass="16454">MTEKQPPPAPLGLALRHAHLRAARTFAEELRPLELENVYAAVLINLGLLGSQTQRQLMDSVGSDKSAMVRHIDSLESRGLVRRRPHPTDRRAHAVELTDAGEAALAEVLVAASRTEERLLTCLEPAERGRFRELLGRFAYPAPERTCE</sequence>
<dbReference type="PROSITE" id="PS01117">
    <property type="entry name" value="HTH_MARR_1"/>
    <property type="match status" value="1"/>
</dbReference>
<evidence type="ECO:0000313" key="5">
    <source>
        <dbReference type="EMBL" id="TQF08070.1"/>
    </source>
</evidence>
<evidence type="ECO:0000313" key="6">
    <source>
        <dbReference type="Proteomes" id="UP000319103"/>
    </source>
</evidence>
<dbReference type="PANTHER" id="PTHR33164:SF99">
    <property type="entry name" value="MARR FAMILY REGULATORY PROTEIN"/>
    <property type="match status" value="1"/>
</dbReference>
<keyword evidence="6" id="KW-1185">Reference proteome</keyword>
<dbReference type="Pfam" id="PF01047">
    <property type="entry name" value="MarR"/>
    <property type="match status" value="1"/>
</dbReference>
<evidence type="ECO:0000259" key="4">
    <source>
        <dbReference type="PROSITE" id="PS50995"/>
    </source>
</evidence>
<keyword evidence="1" id="KW-0805">Transcription regulation</keyword>
<proteinExistence type="predicted"/>
<name>A0A540WGC0_9ACTN</name>
<organism evidence="5 6">
    <name type="scientific">Kitasatospora acidiphila</name>
    <dbReference type="NCBI Taxonomy" id="2567942"/>
    <lineage>
        <taxon>Bacteria</taxon>
        <taxon>Bacillati</taxon>
        <taxon>Actinomycetota</taxon>
        <taxon>Actinomycetes</taxon>
        <taxon>Kitasatosporales</taxon>
        <taxon>Streptomycetaceae</taxon>
        <taxon>Kitasatospora</taxon>
    </lineage>
</organism>
<dbReference type="InterPro" id="IPR023187">
    <property type="entry name" value="Tscrpt_reg_MarR-type_CS"/>
</dbReference>
<gene>
    <name evidence="5" type="ORF">E6W39_00565</name>
</gene>
<dbReference type="InterPro" id="IPR039422">
    <property type="entry name" value="MarR/SlyA-like"/>
</dbReference>
<dbReference type="GO" id="GO:0006950">
    <property type="term" value="P:response to stress"/>
    <property type="evidence" value="ECO:0007669"/>
    <property type="project" value="TreeGrafter"/>
</dbReference>
<dbReference type="SMART" id="SM00347">
    <property type="entry name" value="HTH_MARR"/>
    <property type="match status" value="1"/>
</dbReference>
<accession>A0A540WGC0</accession>
<dbReference type="OrthoDB" id="391755at2"/>
<comment type="caution">
    <text evidence="5">The sequence shown here is derived from an EMBL/GenBank/DDBJ whole genome shotgun (WGS) entry which is preliminary data.</text>
</comment>
<dbReference type="Gene3D" id="1.10.10.10">
    <property type="entry name" value="Winged helix-like DNA-binding domain superfamily/Winged helix DNA-binding domain"/>
    <property type="match status" value="1"/>
</dbReference>
<evidence type="ECO:0000256" key="2">
    <source>
        <dbReference type="ARBA" id="ARBA00023125"/>
    </source>
</evidence>
<dbReference type="AlphaFoldDB" id="A0A540WGC0"/>
<dbReference type="GO" id="GO:0003700">
    <property type="term" value="F:DNA-binding transcription factor activity"/>
    <property type="evidence" value="ECO:0007669"/>
    <property type="project" value="InterPro"/>
</dbReference>
<keyword evidence="2" id="KW-0238">DNA-binding</keyword>
<dbReference type="Proteomes" id="UP000319103">
    <property type="component" value="Unassembled WGS sequence"/>
</dbReference>
<keyword evidence="3" id="KW-0804">Transcription</keyword>
<dbReference type="PANTHER" id="PTHR33164">
    <property type="entry name" value="TRANSCRIPTIONAL REGULATOR, MARR FAMILY"/>
    <property type="match status" value="1"/>
</dbReference>
<dbReference type="InterPro" id="IPR036390">
    <property type="entry name" value="WH_DNA-bd_sf"/>
</dbReference>
<dbReference type="SUPFAM" id="SSF46785">
    <property type="entry name" value="Winged helix' DNA-binding domain"/>
    <property type="match status" value="1"/>
</dbReference>